<organism evidence="2 3">
    <name type="scientific">Botryotinia fuckeliana (strain T4)</name>
    <name type="common">Noble rot fungus</name>
    <name type="synonym">Botrytis cinerea</name>
    <dbReference type="NCBI Taxonomy" id="999810"/>
    <lineage>
        <taxon>Eukaryota</taxon>
        <taxon>Fungi</taxon>
        <taxon>Dikarya</taxon>
        <taxon>Ascomycota</taxon>
        <taxon>Pezizomycotina</taxon>
        <taxon>Leotiomycetes</taxon>
        <taxon>Helotiales</taxon>
        <taxon>Sclerotiniaceae</taxon>
        <taxon>Botrytis</taxon>
    </lineage>
</organism>
<evidence type="ECO:0000313" key="3">
    <source>
        <dbReference type="Proteomes" id="UP000008177"/>
    </source>
</evidence>
<sequence length="45" mass="5063">MTMIYNSKSCPHLPRRTICNGDVRSSHQNQSGIVKSGEPRDQSMD</sequence>
<feature type="region of interest" description="Disordered" evidence="1">
    <location>
        <begin position="1"/>
        <end position="45"/>
    </location>
</feature>
<dbReference type="Proteomes" id="UP000008177">
    <property type="component" value="Unplaced contigs"/>
</dbReference>
<protein>
    <submittedName>
        <fullName evidence="2">Uncharacterized protein</fullName>
    </submittedName>
</protein>
<evidence type="ECO:0000313" key="2">
    <source>
        <dbReference type="EMBL" id="CCD47563.1"/>
    </source>
</evidence>
<dbReference type="InParanoid" id="G2Y4H3"/>
<reference evidence="3" key="1">
    <citation type="journal article" date="2011" name="PLoS Genet.">
        <title>Genomic analysis of the necrotrophic fungal pathogens Sclerotinia sclerotiorum and Botrytis cinerea.</title>
        <authorList>
            <person name="Amselem J."/>
            <person name="Cuomo C.A."/>
            <person name="van Kan J.A."/>
            <person name="Viaud M."/>
            <person name="Benito E.P."/>
            <person name="Couloux A."/>
            <person name="Coutinho P.M."/>
            <person name="de Vries R.P."/>
            <person name="Dyer P.S."/>
            <person name="Fillinger S."/>
            <person name="Fournier E."/>
            <person name="Gout L."/>
            <person name="Hahn M."/>
            <person name="Kohn L."/>
            <person name="Lapalu N."/>
            <person name="Plummer K.M."/>
            <person name="Pradier J.M."/>
            <person name="Quevillon E."/>
            <person name="Sharon A."/>
            <person name="Simon A."/>
            <person name="ten Have A."/>
            <person name="Tudzynski B."/>
            <person name="Tudzynski P."/>
            <person name="Wincker P."/>
            <person name="Andrew M."/>
            <person name="Anthouard V."/>
            <person name="Beever R.E."/>
            <person name="Beffa R."/>
            <person name="Benoit I."/>
            <person name="Bouzid O."/>
            <person name="Brault B."/>
            <person name="Chen Z."/>
            <person name="Choquer M."/>
            <person name="Collemare J."/>
            <person name="Cotton P."/>
            <person name="Danchin E.G."/>
            <person name="Da Silva C."/>
            <person name="Gautier A."/>
            <person name="Giraud C."/>
            <person name="Giraud T."/>
            <person name="Gonzalez C."/>
            <person name="Grossetete S."/>
            <person name="Guldener U."/>
            <person name="Henrissat B."/>
            <person name="Howlett B.J."/>
            <person name="Kodira C."/>
            <person name="Kretschmer M."/>
            <person name="Lappartient A."/>
            <person name="Leroch M."/>
            <person name="Levis C."/>
            <person name="Mauceli E."/>
            <person name="Neuveglise C."/>
            <person name="Oeser B."/>
            <person name="Pearson M."/>
            <person name="Poulain J."/>
            <person name="Poussereau N."/>
            <person name="Quesneville H."/>
            <person name="Rascle C."/>
            <person name="Schumacher J."/>
            <person name="Segurens B."/>
            <person name="Sexton A."/>
            <person name="Silva E."/>
            <person name="Sirven C."/>
            <person name="Soanes D.M."/>
            <person name="Talbot N.J."/>
            <person name="Templeton M."/>
            <person name="Yandava C."/>
            <person name="Yarden O."/>
            <person name="Zeng Q."/>
            <person name="Rollins J.A."/>
            <person name="Lebrun M.H."/>
            <person name="Dickman M."/>
        </authorList>
    </citation>
    <scope>NUCLEOTIDE SEQUENCE [LARGE SCALE GENOMIC DNA]</scope>
    <source>
        <strain evidence="3">T4</strain>
    </source>
</reference>
<dbReference type="EMBL" id="FQ790286">
    <property type="protein sequence ID" value="CCD47563.1"/>
    <property type="molecule type" value="Genomic_DNA"/>
</dbReference>
<evidence type="ECO:0000256" key="1">
    <source>
        <dbReference type="SAM" id="MobiDB-lite"/>
    </source>
</evidence>
<dbReference type="AlphaFoldDB" id="G2Y4H3"/>
<proteinExistence type="predicted"/>
<dbReference type="HOGENOM" id="CLU_3207530_0_0_1"/>
<accession>G2Y4H3</accession>
<name>G2Y4H3_BOTF4</name>
<gene>
    <name evidence="2" type="ORF">BofuT4_uP007220.1</name>
</gene>